<dbReference type="Pfam" id="PF04078">
    <property type="entry name" value="Rcd1"/>
    <property type="match status" value="1"/>
</dbReference>
<feature type="transmembrane region" description="Helical" evidence="6">
    <location>
        <begin position="313"/>
        <end position="331"/>
    </location>
</feature>
<feature type="transmembrane region" description="Helical" evidence="6">
    <location>
        <begin position="436"/>
        <end position="461"/>
    </location>
</feature>
<evidence type="ECO:0000256" key="4">
    <source>
        <dbReference type="ARBA" id="ARBA00022989"/>
    </source>
</evidence>
<sequence>MSKVQVHSSSPPSDGSRSKALNDKHIYQWITELVTGTNRERALLELGKKREQYDDLALVLWNSFGVMTALLEEIISVYPFLNPPVLTASVSNRVCNALALLQCVASNAQTRGAFLNANMPLYLYPFLSTNARQRSFEYLRLTSFLQQVQSFKIPNLMSSPEWTHQLTHSNTKRRASTVFGSVGKQGLFVPSDFLHQSDDKSLAINDEDLRQPLLPPFPHESNRRGSSYSAIAIDEEREILRSHHIKVDNRNDEYIASTFEDAVQNGKLKTTSRSLELASLIRSSIPLVCTFLLQNSLSTVSVFSVGHLGAVELAAVSMGSMTANITAFGAGRYQLVGDYMQKCIALIFTLIIPLLIVWIFFGYQLITLLLPDRSTAYLAAMYLKYISFGIPAYVLFECGKRFLQAQGIYHVATYVLLFAAPLNLAMNIVFVRLYGYLGAPVAVAINYWLMAIGLFIGTMLLDERSTNTGIHPSMCWNGFQFRKSFQGWRKLVSLAVPGWVMLEAEFLAFEILTLMASYLGTYELAAQSIGSTMASLTYQVPFAMGIAASTRIANYLGAGLAHCAQVTGEVALLFGFAVSLINFLALYTLQRPIAILFTNDERVISLLHEIMWLVALMQVSDAMNANSAGCLRGQGLTKIGGIVNLISYYLVGIPMSIYLSFFSPWKGSLHGLWIGTTVALTLIGGIQTYVVLSADYDKLCDDAKARTSEPSQ</sequence>
<organism evidence="7 8">
    <name type="scientific">Candidozyma haemuli</name>
    <dbReference type="NCBI Taxonomy" id="45357"/>
    <lineage>
        <taxon>Eukaryota</taxon>
        <taxon>Fungi</taxon>
        <taxon>Dikarya</taxon>
        <taxon>Ascomycota</taxon>
        <taxon>Saccharomycotina</taxon>
        <taxon>Pichiomycetes</taxon>
        <taxon>Metschnikowiaceae</taxon>
        <taxon>Candidozyma</taxon>
    </lineage>
</organism>
<feature type="transmembrane region" description="Helical" evidence="6">
    <location>
        <begin position="643"/>
        <end position="665"/>
    </location>
</feature>
<evidence type="ECO:0008006" key="9">
    <source>
        <dbReference type="Google" id="ProtNLM"/>
    </source>
</evidence>
<dbReference type="Proteomes" id="UP000825434">
    <property type="component" value="Chromosome 5"/>
</dbReference>
<accession>A0ABX8I8V3</accession>
<keyword evidence="5 6" id="KW-0472">Membrane</keyword>
<evidence type="ECO:0000256" key="3">
    <source>
        <dbReference type="ARBA" id="ARBA00022692"/>
    </source>
</evidence>
<keyword evidence="3 6" id="KW-0812">Transmembrane</keyword>
<feature type="transmembrane region" description="Helical" evidence="6">
    <location>
        <begin position="570"/>
        <end position="590"/>
    </location>
</feature>
<feature type="transmembrane region" description="Helical" evidence="6">
    <location>
        <begin position="343"/>
        <end position="363"/>
    </location>
</feature>
<comment type="subcellular location">
    <subcellularLocation>
        <location evidence="1">Membrane</location>
        <topology evidence="1">Multi-pass membrane protein</topology>
    </subcellularLocation>
</comment>
<dbReference type="InterPro" id="IPR045069">
    <property type="entry name" value="MATE_euk"/>
</dbReference>
<dbReference type="Pfam" id="PF01554">
    <property type="entry name" value="MatE"/>
    <property type="match status" value="2"/>
</dbReference>
<dbReference type="NCBIfam" id="TIGR00797">
    <property type="entry name" value="matE"/>
    <property type="match status" value="1"/>
</dbReference>
<feature type="transmembrane region" description="Helical" evidence="6">
    <location>
        <begin position="408"/>
        <end position="430"/>
    </location>
</feature>
<evidence type="ECO:0000256" key="5">
    <source>
        <dbReference type="ARBA" id="ARBA00023136"/>
    </source>
</evidence>
<keyword evidence="4 6" id="KW-1133">Transmembrane helix</keyword>
<evidence type="ECO:0000313" key="7">
    <source>
        <dbReference type="EMBL" id="QWU89704.1"/>
    </source>
</evidence>
<gene>
    <name evidence="7" type="ORF">CA3LBN_004052</name>
</gene>
<evidence type="ECO:0000313" key="8">
    <source>
        <dbReference type="Proteomes" id="UP000825434"/>
    </source>
</evidence>
<dbReference type="InterPro" id="IPR002528">
    <property type="entry name" value="MATE_fam"/>
</dbReference>
<comment type="similarity">
    <text evidence="2">Belongs to the multi antimicrobial extrusion (MATE) (TC 2.A.66.1) family.</text>
</comment>
<dbReference type="EMBL" id="CP076665">
    <property type="protein sequence ID" value="QWU89704.1"/>
    <property type="molecule type" value="Genomic_DNA"/>
</dbReference>
<feature type="transmembrane region" description="Helical" evidence="6">
    <location>
        <begin position="491"/>
        <end position="518"/>
    </location>
</feature>
<reference evidence="7 8" key="1">
    <citation type="submission" date="2021-06" db="EMBL/GenBank/DDBJ databases">
        <title>Candida outbreak in Lebanon.</title>
        <authorList>
            <person name="Finianos M."/>
        </authorList>
    </citation>
    <scope>NUCLEOTIDE SEQUENCE [LARGE SCALE GENOMIC DNA]</scope>
    <source>
        <strain evidence="7">CA3LBN</strain>
    </source>
</reference>
<feature type="transmembrane region" description="Helical" evidence="6">
    <location>
        <begin position="671"/>
        <end position="692"/>
    </location>
</feature>
<evidence type="ECO:0000256" key="6">
    <source>
        <dbReference type="SAM" id="Phobius"/>
    </source>
</evidence>
<feature type="transmembrane region" description="Helical" evidence="6">
    <location>
        <begin position="375"/>
        <end position="396"/>
    </location>
</feature>
<keyword evidence="8" id="KW-1185">Reference proteome</keyword>
<proteinExistence type="inferred from homology"/>
<evidence type="ECO:0000256" key="1">
    <source>
        <dbReference type="ARBA" id="ARBA00004141"/>
    </source>
</evidence>
<dbReference type="InterPro" id="IPR011989">
    <property type="entry name" value="ARM-like"/>
</dbReference>
<name>A0ABX8I8V3_9ASCO</name>
<evidence type="ECO:0000256" key="2">
    <source>
        <dbReference type="ARBA" id="ARBA00010199"/>
    </source>
</evidence>
<protein>
    <recommendedName>
        <fullName evidence="9">Ethionine resistance protein</fullName>
    </recommendedName>
</protein>
<dbReference type="Gene3D" id="1.25.10.10">
    <property type="entry name" value="Leucine-rich Repeat Variant"/>
    <property type="match status" value="1"/>
</dbReference>
<dbReference type="CDD" id="cd13132">
    <property type="entry name" value="MATE_eukaryotic"/>
    <property type="match status" value="1"/>
</dbReference>
<dbReference type="InterPro" id="IPR007216">
    <property type="entry name" value="CNOT9"/>
</dbReference>
<dbReference type="PANTHER" id="PTHR11206">
    <property type="entry name" value="MULTIDRUG RESISTANCE PROTEIN"/>
    <property type="match status" value="1"/>
</dbReference>